<reference evidence="9 10" key="1">
    <citation type="submission" date="2012-10" db="EMBL/GenBank/DDBJ databases">
        <authorList>
            <person name="Harkins D.M."/>
            <person name="Durkin A.S."/>
            <person name="Brinkac L.M."/>
            <person name="Selengut J.D."/>
            <person name="Sanka R."/>
            <person name="DePew J."/>
            <person name="Purushe J."/>
            <person name="Peacock S.J."/>
            <person name="Thaipadungpanit J."/>
            <person name="Wuthiekanun V.W."/>
            <person name="Day N.P."/>
            <person name="Vinetz J.M."/>
            <person name="Sutton G.G."/>
            <person name="Nelson W.C."/>
            <person name="Fouts D.E."/>
        </authorList>
    </citation>
    <scope>NUCLEOTIDE SEQUENCE [LARGE SCALE GENOMIC DNA]</scope>
    <source>
        <strain evidence="9 10">H1</strain>
    </source>
</reference>
<protein>
    <recommendedName>
        <fullName evidence="6">Bifunctional uridylyltransferase/uridylyl-removing enzyme</fullName>
        <shortName evidence="6">UTase/UR</shortName>
    </recommendedName>
    <alternativeName>
        <fullName evidence="6">Bifunctional [protein-PII] modification enzyme</fullName>
    </alternativeName>
    <alternativeName>
        <fullName evidence="6">Bifunctional nitrogen sensor protein</fullName>
    </alternativeName>
    <domain>
        <recommendedName>
            <fullName evidence="6">[Protein-PII] uridylyltransferase</fullName>
            <shortName evidence="6">PII uridylyltransferase</shortName>
            <shortName evidence="6">UTase</shortName>
            <ecNumber evidence="6">2.7.7.59</ecNumber>
        </recommendedName>
    </domain>
    <domain>
        <recommendedName>
            <fullName evidence="6">[Protein-PII]-UMP uridylyl-removing enzyme</fullName>
            <shortName evidence="6">UR</shortName>
            <ecNumber evidence="6">3.1.4.-</ecNumber>
        </recommendedName>
    </domain>
</protein>
<evidence type="ECO:0000256" key="4">
    <source>
        <dbReference type="ARBA" id="ARBA00022842"/>
    </source>
</evidence>
<comment type="catalytic activity">
    <reaction evidence="6">
        <text>[protein-PII]-L-tyrosine + UTP = [protein-PII]-uridylyl-L-tyrosine + diphosphate</text>
        <dbReference type="Rhea" id="RHEA:13673"/>
        <dbReference type="Rhea" id="RHEA-COMP:12147"/>
        <dbReference type="Rhea" id="RHEA-COMP:12148"/>
        <dbReference type="ChEBI" id="CHEBI:33019"/>
        <dbReference type="ChEBI" id="CHEBI:46398"/>
        <dbReference type="ChEBI" id="CHEBI:46858"/>
        <dbReference type="ChEBI" id="CHEBI:90602"/>
        <dbReference type="EC" id="2.7.7.59"/>
    </reaction>
</comment>
<dbReference type="EC" id="3.1.4.-" evidence="6"/>
<keyword evidence="1 6" id="KW-0808">Transferase</keyword>
<dbReference type="PANTHER" id="PTHR47320:SF1">
    <property type="entry name" value="BIFUNCTIONAL URIDYLYLTRANSFERASE_URIDYLYL-REMOVING ENZYME"/>
    <property type="match status" value="1"/>
</dbReference>
<dbReference type="Pfam" id="PF01966">
    <property type="entry name" value="HD"/>
    <property type="match status" value="1"/>
</dbReference>
<dbReference type="HAMAP" id="MF_00277">
    <property type="entry name" value="PII_uridylyl_transf"/>
    <property type="match status" value="1"/>
</dbReference>
<evidence type="ECO:0000256" key="2">
    <source>
        <dbReference type="ARBA" id="ARBA00022695"/>
    </source>
</evidence>
<comment type="function">
    <text evidence="6">Modifies, by uridylylation and deuridylylation, the PII regulatory proteins (GlnB and homologs), in response to the nitrogen status of the cell that GlnD senses through the glutamine level. Under low glutamine levels, catalyzes the conversion of the PII proteins and UTP to PII-UMP and PPi, while under higher glutamine levels, GlnD hydrolyzes PII-UMP to PII and UMP (deuridylylation). Thus, controls uridylylation state and activity of the PII proteins, and plays an important role in the regulation of nitrogen metabolism.</text>
</comment>
<sequence length="904" mass="104052">MYVLIEIRIFHSGKQNNKTIPLELIHHMPLQLDITYSFQRLLEKSKNVDGRLVSRQLTHIVDSFILSKFESSKIGLKSGDELSIIAMGGYGRMEMAPHSDIDLLYLHNGIKEERLETIISKINTYLYDSGKEVGHSCRTIKECFRYLDDMSTYHAFLDARFLAGSKSLFEKFKTNFLEKLPIKLTKRYNEIKEEILTSRFLNEERPILLSEPNLKTDLCGLRDIQYMFWMEKPFRNLPSLSGLSILPAFQRGEIQLLQEAYDFILRVRIAMHTITSRKTDRLDLNLQQEVAEYLGYGKKEELSSVEKFMHVLYRHQKNIYFIIRTYLDSILEKRRSSKGESFSYEDLNFFKIGDTVFPPTIGTLFTNPHTIYRDVMRSFRMIQEKNLQVSGTLLNEFRFASNFLDDDFKYSSEVNEEFLKILRTPSQRGKILKLMHESGVLGAILPEFGACTNFPLFSYHHEYTVDEHTLLILHELDLLDRGEFQDEEVQKTYNECSKIELLALAILLHDAGKVKEGDHSEYGAELVVSLGDRLGLDEEDTDLCRFLVEKHTLMSELSSKRDIGDPKLILDFARIVGSRERLRKLYILTVIDTKSVGTGVLTNWKSAILNTLYQNTIPYLAGDSKDNFEQTGPTREIQLENLKNYLIDKENLNKEISKSIVEFADQVIPPSYLNTVSNRKILRNFKSIGILAQNPVLRTIFETEQDPAFVTIDVVTSNQPEILLDLSCAISSEGLSLLGMKSYTLGEYWITTVQLTDSTGGGNIPQSKLDRVENKLKSISSGNLKRESIAFQRTDWNPRKPAPESIVNRSVQFYNEDLPDVTIMEVRMPDVVGLVYRILQIILCLDLKVCYLRVSTSADYAYDSFYLQTSNGRKLEDQNLLLKLKEKILTIQLGEQILEEVSVI</sequence>
<dbReference type="SUPFAM" id="SSF81301">
    <property type="entry name" value="Nucleotidyltransferase"/>
    <property type="match status" value="1"/>
</dbReference>
<dbReference type="InterPro" id="IPR010043">
    <property type="entry name" value="UTase/UR"/>
</dbReference>
<comment type="cofactor">
    <cofactor evidence="6">
        <name>Mg(2+)</name>
        <dbReference type="ChEBI" id="CHEBI:18420"/>
    </cofactor>
</comment>
<dbReference type="InterPro" id="IPR006674">
    <property type="entry name" value="HD_domain"/>
</dbReference>
<feature type="domain" description="HD" evidence="8">
    <location>
        <begin position="465"/>
        <end position="578"/>
    </location>
</feature>
<evidence type="ECO:0000256" key="3">
    <source>
        <dbReference type="ARBA" id="ARBA00022801"/>
    </source>
</evidence>
<dbReference type="PROSITE" id="PS51671">
    <property type="entry name" value="ACT"/>
    <property type="match status" value="2"/>
</dbReference>
<dbReference type="Proteomes" id="UP000006253">
    <property type="component" value="Unassembled WGS sequence"/>
</dbReference>
<dbReference type="CDD" id="cd05401">
    <property type="entry name" value="NT_GlnE_GlnD_like"/>
    <property type="match status" value="1"/>
</dbReference>
<feature type="region of interest" description="Uridylyltransferase" evidence="6">
    <location>
        <begin position="1"/>
        <end position="346"/>
    </location>
</feature>
<evidence type="ECO:0000259" key="7">
    <source>
        <dbReference type="PROSITE" id="PS51671"/>
    </source>
</evidence>
<dbReference type="EMBL" id="AHMY02000058">
    <property type="protein sequence ID" value="EKO14260.1"/>
    <property type="molecule type" value="Genomic_DNA"/>
</dbReference>
<gene>
    <name evidence="6" type="primary">glnD</name>
    <name evidence="9" type="ORF">LEP1GSC081_0805</name>
</gene>
<evidence type="ECO:0000259" key="8">
    <source>
        <dbReference type="PROSITE" id="PS51831"/>
    </source>
</evidence>
<comment type="domain">
    <text evidence="6">Has four distinct domains: an N-terminal nucleotidyltransferase (NT) domain responsible for UTase activity, a central HD domain that encodes UR activity, and two C-terminal ACT domains that seem to have a role in glutamine sensing.</text>
</comment>
<dbReference type="PIRSF" id="PIRSF006288">
    <property type="entry name" value="PII_uridyltransf"/>
    <property type="match status" value="1"/>
</dbReference>
<comment type="activity regulation">
    <text evidence="6">Uridylyltransferase (UTase) activity is inhibited by glutamine, while glutamine activates uridylyl-removing (UR) activity.</text>
</comment>
<dbReference type="InterPro" id="IPR002912">
    <property type="entry name" value="ACT_dom"/>
</dbReference>
<name>A0A0E2AZG6_9LEPT</name>
<dbReference type="Gene3D" id="3.30.460.10">
    <property type="entry name" value="Beta Polymerase, domain 2"/>
    <property type="match status" value="1"/>
</dbReference>
<evidence type="ECO:0000256" key="5">
    <source>
        <dbReference type="ARBA" id="ARBA00023268"/>
    </source>
</evidence>
<dbReference type="PANTHER" id="PTHR47320">
    <property type="entry name" value="BIFUNCTIONAL URIDYLYLTRANSFERASE/URIDYLYL-REMOVING ENZYME"/>
    <property type="match status" value="1"/>
</dbReference>
<accession>A0A0E2AZG6</accession>
<keyword evidence="2 6" id="KW-0548">Nucleotidyltransferase</keyword>
<evidence type="ECO:0000256" key="6">
    <source>
        <dbReference type="HAMAP-Rule" id="MF_00277"/>
    </source>
</evidence>
<feature type="domain" description="ACT" evidence="7">
    <location>
        <begin position="711"/>
        <end position="791"/>
    </location>
</feature>
<feature type="domain" description="ACT" evidence="7">
    <location>
        <begin position="823"/>
        <end position="903"/>
    </location>
</feature>
<organism evidence="9 10">
    <name type="scientific">Leptospira kirschneri str. H1</name>
    <dbReference type="NCBI Taxonomy" id="1049966"/>
    <lineage>
        <taxon>Bacteria</taxon>
        <taxon>Pseudomonadati</taxon>
        <taxon>Spirochaetota</taxon>
        <taxon>Spirochaetia</taxon>
        <taxon>Leptospirales</taxon>
        <taxon>Leptospiraceae</taxon>
        <taxon>Leptospira</taxon>
    </lineage>
</organism>
<keyword evidence="4 6" id="KW-0460">Magnesium</keyword>
<comment type="caution">
    <text evidence="6">Lacks conserved residue(s) required for the propagation of feature annotation.</text>
</comment>
<dbReference type="GO" id="GO:0006808">
    <property type="term" value="P:regulation of nitrogen utilization"/>
    <property type="evidence" value="ECO:0007669"/>
    <property type="project" value="UniProtKB-UniRule"/>
</dbReference>
<evidence type="ECO:0000313" key="9">
    <source>
        <dbReference type="EMBL" id="EKO14260.1"/>
    </source>
</evidence>
<keyword evidence="3 6" id="KW-0378">Hydrolase</keyword>
<dbReference type="CDD" id="cd04873">
    <property type="entry name" value="ACT_UUR-ACR-like"/>
    <property type="match status" value="1"/>
</dbReference>
<dbReference type="Pfam" id="PF08335">
    <property type="entry name" value="GlnD_UR_UTase"/>
    <property type="match status" value="1"/>
</dbReference>
<dbReference type="AlphaFoldDB" id="A0A0E2AZG6"/>
<dbReference type="InterPro" id="IPR043519">
    <property type="entry name" value="NT_sf"/>
</dbReference>
<dbReference type="SUPFAM" id="SSF81593">
    <property type="entry name" value="Nucleotidyltransferase substrate binding subunit/domain"/>
    <property type="match status" value="1"/>
</dbReference>
<dbReference type="Gene3D" id="1.10.3090.10">
    <property type="entry name" value="cca-adding enzyme, domain 2"/>
    <property type="match status" value="1"/>
</dbReference>
<comment type="caution">
    <text evidence="9">The sequence shown here is derived from an EMBL/GenBank/DDBJ whole genome shotgun (WGS) entry which is preliminary data.</text>
</comment>
<dbReference type="PROSITE" id="PS51831">
    <property type="entry name" value="HD"/>
    <property type="match status" value="1"/>
</dbReference>
<dbReference type="EC" id="2.7.7.59" evidence="6"/>
<proteinExistence type="inferred from homology"/>
<comment type="similarity">
    <text evidence="6">Belongs to the GlnD family.</text>
</comment>
<evidence type="ECO:0000313" key="10">
    <source>
        <dbReference type="Proteomes" id="UP000006253"/>
    </source>
</evidence>
<comment type="catalytic activity">
    <reaction evidence="6">
        <text>[protein-PII]-uridylyl-L-tyrosine + H2O = [protein-PII]-L-tyrosine + UMP + H(+)</text>
        <dbReference type="Rhea" id="RHEA:48600"/>
        <dbReference type="Rhea" id="RHEA-COMP:12147"/>
        <dbReference type="Rhea" id="RHEA-COMP:12148"/>
        <dbReference type="ChEBI" id="CHEBI:15377"/>
        <dbReference type="ChEBI" id="CHEBI:15378"/>
        <dbReference type="ChEBI" id="CHEBI:46858"/>
        <dbReference type="ChEBI" id="CHEBI:57865"/>
        <dbReference type="ChEBI" id="CHEBI:90602"/>
    </reaction>
</comment>
<keyword evidence="5 6" id="KW-0511">Multifunctional enzyme</keyword>
<evidence type="ECO:0000256" key="1">
    <source>
        <dbReference type="ARBA" id="ARBA00022679"/>
    </source>
</evidence>
<dbReference type="GO" id="GO:0008081">
    <property type="term" value="F:phosphoric diester hydrolase activity"/>
    <property type="evidence" value="ECO:0007669"/>
    <property type="project" value="UniProtKB-UniRule"/>
</dbReference>
<dbReference type="InterPro" id="IPR013546">
    <property type="entry name" value="PII_UdlTrfase/GS_AdlTrfase"/>
</dbReference>
<dbReference type="GO" id="GO:0008773">
    <property type="term" value="F:[protein-PII] uridylyltransferase activity"/>
    <property type="evidence" value="ECO:0007669"/>
    <property type="project" value="UniProtKB-UniRule"/>
</dbReference>
<dbReference type="SUPFAM" id="SSF81891">
    <property type="entry name" value="Poly A polymerase C-terminal region-like"/>
    <property type="match status" value="1"/>
</dbReference>